<reference evidence="12" key="1">
    <citation type="journal article" date="2020" name="mSystems">
        <title>Genome- and Community-Level Interaction Insights into Carbon Utilization and Element Cycling Functions of Hydrothermarchaeota in Hydrothermal Sediment.</title>
        <authorList>
            <person name="Zhou Z."/>
            <person name="Liu Y."/>
            <person name="Xu W."/>
            <person name="Pan J."/>
            <person name="Luo Z.H."/>
            <person name="Li M."/>
        </authorList>
    </citation>
    <scope>NUCLEOTIDE SEQUENCE [LARGE SCALE GENOMIC DNA]</scope>
    <source>
        <strain evidence="12">SpSt-637</strain>
        <strain evidence="11">SpSt-667</strain>
    </source>
</reference>
<dbReference type="GO" id="GO:0019843">
    <property type="term" value="F:rRNA binding"/>
    <property type="evidence" value="ECO:0007669"/>
    <property type="project" value="UniProtKB-UniRule"/>
</dbReference>
<sequence>MSTEVVVTKTNIYPKILPTSFKSSILTDDVTMSILNKWRQNAMLVPFISKVVVNISVGGTQERLDKAIALLEQLTGQKPSVRRAKKTIKEFGITKRQPIATIVTLRGAGAYEFLRKTLIAVNNILKESSFDPYGNIAFGIKEHLLIPGVKYDPEIGIFGMDVAVAIERKGYRVMRRKLKRGTIPRRHRTTKEEGILLMELLFGVKVVPR</sequence>
<gene>
    <name evidence="7" type="primary">rpl5</name>
    <name evidence="12" type="ORF">ENU08_02745</name>
    <name evidence="11" type="ORF">ENU41_08680</name>
</gene>
<feature type="domain" description="Large ribosomal subunit protein uL5 N-terminal" evidence="9">
    <location>
        <begin position="41"/>
        <end position="93"/>
    </location>
</feature>
<dbReference type="NCBIfam" id="NF003258">
    <property type="entry name" value="PRK04219.1"/>
    <property type="match status" value="1"/>
</dbReference>
<comment type="similarity">
    <text evidence="1 7 8">Belongs to the universal ribosomal protein uL5 family.</text>
</comment>
<dbReference type="Pfam" id="PF00281">
    <property type="entry name" value="Ribosomal_L5"/>
    <property type="match status" value="1"/>
</dbReference>
<dbReference type="GO" id="GO:0005840">
    <property type="term" value="C:ribosome"/>
    <property type="evidence" value="ECO:0007669"/>
    <property type="project" value="UniProtKB-KW"/>
</dbReference>
<comment type="function">
    <text evidence="7">This is 1 of the proteins that bind and probably mediate the attachment of the 5S RNA into the large ribosomal subunit, where it forms part of the central protuberance. In the 70S ribosome it contacts protein S13 of the 30S subunit (bridge B1b), connecting the 2 subunits; this bridge is implicated in subunit movement. May contact the P site tRNA; the 5S rRNA and some of its associated proteins might help stabilize positioning of ribosome-bound tRNAs.</text>
</comment>
<evidence type="ECO:0000256" key="6">
    <source>
        <dbReference type="ARBA" id="ARBA00023274"/>
    </source>
</evidence>
<evidence type="ECO:0000256" key="5">
    <source>
        <dbReference type="ARBA" id="ARBA00022980"/>
    </source>
</evidence>
<evidence type="ECO:0000256" key="2">
    <source>
        <dbReference type="ARBA" id="ARBA00022555"/>
    </source>
</evidence>
<dbReference type="InterPro" id="IPR057266">
    <property type="entry name" value="Ribosomal_uL5_euk/arc-type"/>
</dbReference>
<dbReference type="GO" id="GO:1990904">
    <property type="term" value="C:ribonucleoprotein complex"/>
    <property type="evidence" value="ECO:0007669"/>
    <property type="project" value="UniProtKB-KW"/>
</dbReference>
<evidence type="ECO:0000256" key="4">
    <source>
        <dbReference type="ARBA" id="ARBA00022884"/>
    </source>
</evidence>
<dbReference type="InterPro" id="IPR022803">
    <property type="entry name" value="Ribosomal_uL5_dom_sf"/>
</dbReference>
<keyword evidence="5 7" id="KW-0689">Ribosomal protein</keyword>
<dbReference type="GO" id="GO:0000049">
    <property type="term" value="F:tRNA binding"/>
    <property type="evidence" value="ECO:0007669"/>
    <property type="project" value="UniProtKB-UniRule"/>
</dbReference>
<feature type="domain" description="Large ribosomal subunit protein uL5 C-terminal" evidence="10">
    <location>
        <begin position="98"/>
        <end position="175"/>
    </location>
</feature>
<evidence type="ECO:0000313" key="11">
    <source>
        <dbReference type="EMBL" id="HGQ36728.1"/>
    </source>
</evidence>
<dbReference type="SUPFAM" id="SSF55282">
    <property type="entry name" value="RL5-like"/>
    <property type="match status" value="1"/>
</dbReference>
<keyword evidence="3 7" id="KW-0699">rRNA-binding</keyword>
<accession>A0A7C4NLW9</accession>
<dbReference type="InterPro" id="IPR031310">
    <property type="entry name" value="Ribosomal_uL5_N"/>
</dbReference>
<dbReference type="Gene3D" id="3.30.1440.10">
    <property type="match status" value="1"/>
</dbReference>
<keyword evidence="6 7" id="KW-0687">Ribonucleoprotein</keyword>
<name>A0A7C4NLW9_9CREN</name>
<evidence type="ECO:0000259" key="9">
    <source>
        <dbReference type="Pfam" id="PF00281"/>
    </source>
</evidence>
<proteinExistence type="inferred from homology"/>
<evidence type="ECO:0000256" key="7">
    <source>
        <dbReference type="HAMAP-Rule" id="MF_01333"/>
    </source>
</evidence>
<evidence type="ECO:0000259" key="10">
    <source>
        <dbReference type="Pfam" id="PF00673"/>
    </source>
</evidence>
<organism evidence="12">
    <name type="scientific">Ignisphaera aggregans</name>
    <dbReference type="NCBI Taxonomy" id="334771"/>
    <lineage>
        <taxon>Archaea</taxon>
        <taxon>Thermoproteota</taxon>
        <taxon>Thermoprotei</taxon>
        <taxon>Desulfurococcales</taxon>
        <taxon>Desulfurococcaceae</taxon>
        <taxon>Ignisphaera</taxon>
    </lineage>
</organism>
<keyword evidence="2 7" id="KW-0820">tRNA-binding</keyword>
<comment type="subunit">
    <text evidence="7">Part of the 50S ribosomal subunit; contacts the 5S rRNA and probably tRNA. Forms a bridge to the 30S subunit in the 70S ribosome.</text>
</comment>
<comment type="caution">
    <text evidence="12">The sequence shown here is derived from an EMBL/GenBank/DDBJ whole genome shotgun (WGS) entry which is preliminary data.</text>
</comment>
<dbReference type="PIRSF" id="PIRSF002161">
    <property type="entry name" value="Ribosomal_L5"/>
    <property type="match status" value="1"/>
</dbReference>
<evidence type="ECO:0000256" key="3">
    <source>
        <dbReference type="ARBA" id="ARBA00022730"/>
    </source>
</evidence>
<dbReference type="GO" id="GO:0003735">
    <property type="term" value="F:structural constituent of ribosome"/>
    <property type="evidence" value="ECO:0007669"/>
    <property type="project" value="InterPro"/>
</dbReference>
<dbReference type="EMBL" id="DTBD01000020">
    <property type="protein sequence ID" value="HGQ64146.1"/>
    <property type="molecule type" value="Genomic_DNA"/>
</dbReference>
<dbReference type="AlphaFoldDB" id="A0A7C4NLW9"/>
<dbReference type="InterPro" id="IPR031309">
    <property type="entry name" value="Ribosomal_uL5_C"/>
</dbReference>
<dbReference type="FunFam" id="3.30.1440.10:FF:000002">
    <property type="entry name" value="60S ribosomal protein L11"/>
    <property type="match status" value="1"/>
</dbReference>
<dbReference type="EMBL" id="DTCK01000045">
    <property type="protein sequence ID" value="HGQ36728.1"/>
    <property type="molecule type" value="Genomic_DNA"/>
</dbReference>
<dbReference type="PANTHER" id="PTHR11994">
    <property type="entry name" value="60S RIBOSOMAL PROTEIN L11-RELATED"/>
    <property type="match status" value="1"/>
</dbReference>
<evidence type="ECO:0000256" key="8">
    <source>
        <dbReference type="RuleBase" id="RU003930"/>
    </source>
</evidence>
<evidence type="ECO:0000313" key="12">
    <source>
        <dbReference type="EMBL" id="HGQ64146.1"/>
    </source>
</evidence>
<dbReference type="Pfam" id="PF00673">
    <property type="entry name" value="Ribosomal_L5_C"/>
    <property type="match status" value="1"/>
</dbReference>
<dbReference type="InterPro" id="IPR002132">
    <property type="entry name" value="Ribosomal_uL5"/>
</dbReference>
<keyword evidence="4 7" id="KW-0694">RNA-binding</keyword>
<dbReference type="InterPro" id="IPR022804">
    <property type="entry name" value="Ribosomal_uL5_arc"/>
</dbReference>
<evidence type="ECO:0000256" key="1">
    <source>
        <dbReference type="ARBA" id="ARBA00008553"/>
    </source>
</evidence>
<dbReference type="HAMAP" id="MF_01333_A">
    <property type="entry name" value="Ribosomal_uL5_A"/>
    <property type="match status" value="1"/>
</dbReference>
<protein>
    <recommendedName>
        <fullName evidence="7">Large ribosomal subunit protein uL5</fullName>
    </recommendedName>
</protein>
<dbReference type="GO" id="GO:0006412">
    <property type="term" value="P:translation"/>
    <property type="evidence" value="ECO:0007669"/>
    <property type="project" value="UniProtKB-UniRule"/>
</dbReference>